<keyword evidence="2" id="KW-1185">Reference proteome</keyword>
<name>S3BZW1_OPHP1</name>
<dbReference type="EMBL" id="KE148152">
    <property type="protein sequence ID" value="EPE06814.1"/>
    <property type="molecule type" value="Genomic_DNA"/>
</dbReference>
<dbReference type="AlphaFoldDB" id="S3BZW1"/>
<sequence length="88" mass="9858">MAIYGAKVLKPTHLLNTKCGSLWERGSDDSKRKDAADIKFLPGWFADEGRRIPSGTKDRAEVPNVTDVFVAEFVKHHGGQSLWNEVFN</sequence>
<gene>
    <name evidence="1" type="ORF">F503_03241</name>
</gene>
<dbReference type="OrthoDB" id="5419802at2759"/>
<evidence type="ECO:0000313" key="1">
    <source>
        <dbReference type="EMBL" id="EPE06814.1"/>
    </source>
</evidence>
<accession>S3BZW1</accession>
<dbReference type="Proteomes" id="UP000016923">
    <property type="component" value="Unassembled WGS sequence"/>
</dbReference>
<dbReference type="HOGENOM" id="CLU_2469677_0_0_1"/>
<evidence type="ECO:0000313" key="2">
    <source>
        <dbReference type="Proteomes" id="UP000016923"/>
    </source>
</evidence>
<reference evidence="1 2" key="1">
    <citation type="journal article" date="2013" name="BMC Genomics">
        <title>The genome and transcriptome of the pine saprophyte Ophiostoma piceae, and a comparison with the bark beetle-associated pine pathogen Grosmannia clavigera.</title>
        <authorList>
            <person name="Haridas S."/>
            <person name="Wang Y."/>
            <person name="Lim L."/>
            <person name="Massoumi Alamouti S."/>
            <person name="Jackman S."/>
            <person name="Docking R."/>
            <person name="Robertson G."/>
            <person name="Birol I."/>
            <person name="Bohlmann J."/>
            <person name="Breuil C."/>
        </authorList>
    </citation>
    <scope>NUCLEOTIDE SEQUENCE [LARGE SCALE GENOMIC DNA]</scope>
    <source>
        <strain evidence="1 2">UAMH 11346</strain>
    </source>
</reference>
<protein>
    <submittedName>
        <fullName evidence="1">Uncharacterized protein</fullName>
    </submittedName>
</protein>
<dbReference type="eggNOG" id="ENOG502S68U">
    <property type="taxonomic scope" value="Eukaryota"/>
</dbReference>
<organism evidence="1 2">
    <name type="scientific">Ophiostoma piceae (strain UAMH 11346)</name>
    <name type="common">Sap stain fungus</name>
    <dbReference type="NCBI Taxonomy" id="1262450"/>
    <lineage>
        <taxon>Eukaryota</taxon>
        <taxon>Fungi</taxon>
        <taxon>Dikarya</taxon>
        <taxon>Ascomycota</taxon>
        <taxon>Pezizomycotina</taxon>
        <taxon>Sordariomycetes</taxon>
        <taxon>Sordariomycetidae</taxon>
        <taxon>Ophiostomatales</taxon>
        <taxon>Ophiostomataceae</taxon>
        <taxon>Ophiostoma</taxon>
    </lineage>
</organism>
<proteinExistence type="predicted"/>
<dbReference type="VEuPathDB" id="FungiDB:F503_03241"/>